<dbReference type="Gene3D" id="2.60.120.620">
    <property type="entry name" value="q2cbj1_9rhob like domain"/>
    <property type="match status" value="1"/>
</dbReference>
<evidence type="ECO:0000313" key="3">
    <source>
        <dbReference type="Proteomes" id="UP000259273"/>
    </source>
</evidence>
<comment type="caution">
    <text evidence="2">The sequence shown here is derived from an EMBL/GenBank/DDBJ whole genome shotgun (WGS) entry which is preliminary data.</text>
</comment>
<dbReference type="STRING" id="1121937.GCA_000423125_01802"/>
<feature type="compositionally biased region" description="Basic and acidic residues" evidence="1">
    <location>
        <begin position="1"/>
        <end position="10"/>
    </location>
</feature>
<organism evidence="2 3">
    <name type="scientific">Haliea salexigens</name>
    <dbReference type="NCBI Taxonomy" id="287487"/>
    <lineage>
        <taxon>Bacteria</taxon>
        <taxon>Pseudomonadati</taxon>
        <taxon>Pseudomonadota</taxon>
        <taxon>Gammaproteobacteria</taxon>
        <taxon>Cellvibrionales</taxon>
        <taxon>Halieaceae</taxon>
        <taxon>Haliea</taxon>
    </lineage>
</organism>
<accession>A0A3C1KP34</accession>
<feature type="region of interest" description="Disordered" evidence="1">
    <location>
        <begin position="1"/>
        <end position="21"/>
    </location>
</feature>
<gene>
    <name evidence="2" type="ORF">DCP75_10435</name>
</gene>
<dbReference type="InterPro" id="IPR008775">
    <property type="entry name" value="Phytyl_CoA_dOase-like"/>
</dbReference>
<evidence type="ECO:0000256" key="1">
    <source>
        <dbReference type="SAM" id="MobiDB-lite"/>
    </source>
</evidence>
<proteinExistence type="predicted"/>
<dbReference type="SUPFAM" id="SSF51197">
    <property type="entry name" value="Clavaminate synthase-like"/>
    <property type="match status" value="1"/>
</dbReference>
<evidence type="ECO:0008006" key="4">
    <source>
        <dbReference type="Google" id="ProtNLM"/>
    </source>
</evidence>
<dbReference type="EMBL" id="DMND01000140">
    <property type="protein sequence ID" value="HAN28114.1"/>
    <property type="molecule type" value="Genomic_DNA"/>
</dbReference>
<dbReference type="Proteomes" id="UP000259273">
    <property type="component" value="Unassembled WGS sequence"/>
</dbReference>
<protein>
    <recommendedName>
        <fullName evidence="4">Phytanoyl-CoA dioxygenase</fullName>
    </recommendedName>
</protein>
<feature type="non-terminal residue" evidence="2">
    <location>
        <position position="240"/>
    </location>
</feature>
<sequence length="240" mass="25946">EAHNAAEHASRSPGVDTGASAIPEVSPGELTAARLHEAIHGSGALIVRGLLDASVAEELRQQIERVVGAREDPENFPSVEPEAAWYTRSPEVRGAPAQLFRRPGQAVESSSIWVADSPRMACELLALYERLGLPSLLETYFGEPARLSVKKWVLRKMAPKKNGNAGWHQDGRFLGEHIRSVNLWLALSDCGGGAPAPGMDLLVDGRREIHPTGTDGAWFDWTVGPERVARLATEAPISQP</sequence>
<evidence type="ECO:0000313" key="2">
    <source>
        <dbReference type="EMBL" id="HAN28114.1"/>
    </source>
</evidence>
<dbReference type="AlphaFoldDB" id="A0A3C1KP34"/>
<dbReference type="Pfam" id="PF05721">
    <property type="entry name" value="PhyH"/>
    <property type="match status" value="1"/>
</dbReference>
<name>A0A3C1KP34_9GAMM</name>
<feature type="non-terminal residue" evidence="2">
    <location>
        <position position="1"/>
    </location>
</feature>
<dbReference type="GO" id="GO:0016706">
    <property type="term" value="F:2-oxoglutarate-dependent dioxygenase activity"/>
    <property type="evidence" value="ECO:0007669"/>
    <property type="project" value="UniProtKB-ARBA"/>
</dbReference>
<reference evidence="2 3" key="1">
    <citation type="journal article" date="2018" name="Nat. Biotechnol.">
        <title>A standardized bacterial taxonomy based on genome phylogeny substantially revises the tree of life.</title>
        <authorList>
            <person name="Parks D.H."/>
            <person name="Chuvochina M."/>
            <person name="Waite D.W."/>
            <person name="Rinke C."/>
            <person name="Skarshewski A."/>
            <person name="Chaumeil P.A."/>
            <person name="Hugenholtz P."/>
        </authorList>
    </citation>
    <scope>NUCLEOTIDE SEQUENCE [LARGE SCALE GENOMIC DNA]</scope>
    <source>
        <strain evidence="2">UBA9158</strain>
    </source>
</reference>